<keyword evidence="2" id="KW-1185">Reference proteome</keyword>
<proteinExistence type="predicted"/>
<dbReference type="RefSeq" id="WP_162443062.1">
    <property type="nucleotide sequence ID" value="NZ_CP048222.1"/>
</dbReference>
<dbReference type="AlphaFoldDB" id="A0A6C0GG96"/>
<name>A0A6C0GG96_9BACT</name>
<evidence type="ECO:0000313" key="2">
    <source>
        <dbReference type="Proteomes" id="UP000480178"/>
    </source>
</evidence>
<accession>A0A6C0GG96</accession>
<reference evidence="1 2" key="1">
    <citation type="submission" date="2020-01" db="EMBL/GenBank/DDBJ databases">
        <authorList>
            <person name="Kim M.K."/>
        </authorList>
    </citation>
    <scope>NUCLEOTIDE SEQUENCE [LARGE SCALE GENOMIC DNA]</scope>
    <source>
        <strain evidence="1 2">172606-1</strain>
    </source>
</reference>
<gene>
    <name evidence="1" type="ORF">GXP67_10345</name>
</gene>
<dbReference type="Proteomes" id="UP000480178">
    <property type="component" value="Chromosome"/>
</dbReference>
<dbReference type="KEGG" id="rhoz:GXP67_10345"/>
<evidence type="ECO:0000313" key="1">
    <source>
        <dbReference type="EMBL" id="QHT67018.1"/>
    </source>
</evidence>
<protein>
    <submittedName>
        <fullName evidence="1">Uncharacterized protein</fullName>
    </submittedName>
</protein>
<dbReference type="EMBL" id="CP048222">
    <property type="protein sequence ID" value="QHT67018.1"/>
    <property type="molecule type" value="Genomic_DNA"/>
</dbReference>
<sequence>MKQTASIPPKKILPTDRQLLINLKLRYNSIADKINSAQPSETERERLLDQLTLFKRQIETQLY</sequence>
<organism evidence="1 2">
    <name type="scientific">Rhodocytophaga rosea</name>
    <dbReference type="NCBI Taxonomy" id="2704465"/>
    <lineage>
        <taxon>Bacteria</taxon>
        <taxon>Pseudomonadati</taxon>
        <taxon>Bacteroidota</taxon>
        <taxon>Cytophagia</taxon>
        <taxon>Cytophagales</taxon>
        <taxon>Rhodocytophagaceae</taxon>
        <taxon>Rhodocytophaga</taxon>
    </lineage>
</organism>